<evidence type="ECO:0000313" key="2">
    <source>
        <dbReference type="Proteomes" id="UP000292447"/>
    </source>
</evidence>
<gene>
    <name evidence="1" type="ORF">METSCH_A05950</name>
</gene>
<reference evidence="2" key="1">
    <citation type="submission" date="2019-03" db="EMBL/GenBank/DDBJ databases">
        <title>Snf2 controls pulcherriminic acid biosynthesis and connects pigmentation and antifungal activity of the yeast Metschnikowia pulcherrima.</title>
        <authorList>
            <person name="Gore-Lloyd D."/>
            <person name="Sumann I."/>
            <person name="Brachmann A.O."/>
            <person name="Schneeberger K."/>
            <person name="Ortiz-Merino R.A."/>
            <person name="Moreno-Beltran M."/>
            <person name="Schlaefli M."/>
            <person name="Kirner P."/>
            <person name="Santos Kron A."/>
            <person name="Wolfe K.H."/>
            <person name="Piel J."/>
            <person name="Ahrens C.H."/>
            <person name="Henk D."/>
            <person name="Freimoser F.M."/>
        </authorList>
    </citation>
    <scope>NUCLEOTIDE SEQUENCE [LARGE SCALE GENOMIC DNA]</scope>
    <source>
        <strain evidence="2">APC 1.2</strain>
    </source>
</reference>
<accession>A0A4P6XK92</accession>
<organism evidence="1 2">
    <name type="scientific">Metschnikowia aff. pulcherrima</name>
    <dbReference type="NCBI Taxonomy" id="2163413"/>
    <lineage>
        <taxon>Eukaryota</taxon>
        <taxon>Fungi</taxon>
        <taxon>Dikarya</taxon>
        <taxon>Ascomycota</taxon>
        <taxon>Saccharomycotina</taxon>
        <taxon>Pichiomycetes</taxon>
        <taxon>Metschnikowiaceae</taxon>
        <taxon>Metschnikowia</taxon>
    </lineage>
</organism>
<sequence>MFLWLYKYTDFANSCDSIIFLLLHTKSEPPASHMFRPQILLEGSTPMPGLAELPAETDSPLLRLLGPEFGFEMEAALYALNQPVPIEDQTVFKSESHLAGLAPCGPVYVSTRLFPSAHNFYGPETGIDADIADLIGEELCGVLHMDEYTECMDEYAADTDEIHPDQFFAAFPQTVALGLDHIAPDSIMHDALDNGAGMHDQIYPETADNNNNNDARLRELEDLIFTLGMEYVTLSDDSPDQEMHEDYSGLSGSYLIQDNDTEATEQALFALLETRGVPLTNSSRFEAEFESEDPVAERQNREFKKYVNRARAA</sequence>
<proteinExistence type="predicted"/>
<dbReference type="Proteomes" id="UP000292447">
    <property type="component" value="Chromosome I"/>
</dbReference>
<name>A0A4P6XK92_9ASCO</name>
<keyword evidence="2" id="KW-1185">Reference proteome</keyword>
<protein>
    <submittedName>
        <fullName evidence="1">Uncharacterized protein</fullName>
    </submittedName>
</protein>
<dbReference type="AlphaFoldDB" id="A0A4P6XK92"/>
<dbReference type="EMBL" id="CP034456">
    <property type="protein sequence ID" value="QBM85964.1"/>
    <property type="molecule type" value="Genomic_DNA"/>
</dbReference>
<evidence type="ECO:0000313" key="1">
    <source>
        <dbReference type="EMBL" id="QBM85964.1"/>
    </source>
</evidence>